<dbReference type="EMBL" id="JANPWB010000015">
    <property type="protein sequence ID" value="KAJ1093207.1"/>
    <property type="molecule type" value="Genomic_DNA"/>
</dbReference>
<comment type="caution">
    <text evidence="2">The sequence shown here is derived from an EMBL/GenBank/DDBJ whole genome shotgun (WGS) entry which is preliminary data.</text>
</comment>
<protein>
    <submittedName>
        <fullName evidence="2">Uncharacterized protein</fullName>
    </submittedName>
</protein>
<evidence type="ECO:0000313" key="2">
    <source>
        <dbReference type="EMBL" id="KAJ1093207.1"/>
    </source>
</evidence>
<reference evidence="2" key="1">
    <citation type="journal article" date="2022" name="bioRxiv">
        <title>Sequencing and chromosome-scale assembly of the giantPleurodeles waltlgenome.</title>
        <authorList>
            <person name="Brown T."/>
            <person name="Elewa A."/>
            <person name="Iarovenko S."/>
            <person name="Subramanian E."/>
            <person name="Araus A.J."/>
            <person name="Petzold A."/>
            <person name="Susuki M."/>
            <person name="Suzuki K.-i.T."/>
            <person name="Hayashi T."/>
            <person name="Toyoda A."/>
            <person name="Oliveira C."/>
            <person name="Osipova E."/>
            <person name="Leigh N.D."/>
            <person name="Simon A."/>
            <person name="Yun M.H."/>
        </authorList>
    </citation>
    <scope>NUCLEOTIDE SEQUENCE</scope>
    <source>
        <strain evidence="2">20211129_DDA</strain>
        <tissue evidence="2">Liver</tissue>
    </source>
</reference>
<gene>
    <name evidence="2" type="ORF">NDU88_006312</name>
</gene>
<feature type="compositionally biased region" description="Low complexity" evidence="1">
    <location>
        <begin position="37"/>
        <end position="53"/>
    </location>
</feature>
<feature type="region of interest" description="Disordered" evidence="1">
    <location>
        <begin position="30"/>
        <end position="90"/>
    </location>
</feature>
<proteinExistence type="predicted"/>
<organism evidence="2 3">
    <name type="scientific">Pleurodeles waltl</name>
    <name type="common">Iberian ribbed newt</name>
    <dbReference type="NCBI Taxonomy" id="8319"/>
    <lineage>
        <taxon>Eukaryota</taxon>
        <taxon>Metazoa</taxon>
        <taxon>Chordata</taxon>
        <taxon>Craniata</taxon>
        <taxon>Vertebrata</taxon>
        <taxon>Euteleostomi</taxon>
        <taxon>Amphibia</taxon>
        <taxon>Batrachia</taxon>
        <taxon>Caudata</taxon>
        <taxon>Salamandroidea</taxon>
        <taxon>Salamandridae</taxon>
        <taxon>Pleurodelinae</taxon>
        <taxon>Pleurodeles</taxon>
    </lineage>
</organism>
<name>A0AAV7LNU0_PLEWA</name>
<accession>A0AAV7LNU0</accession>
<evidence type="ECO:0000256" key="1">
    <source>
        <dbReference type="SAM" id="MobiDB-lite"/>
    </source>
</evidence>
<dbReference type="AlphaFoldDB" id="A0AAV7LNU0"/>
<evidence type="ECO:0000313" key="3">
    <source>
        <dbReference type="Proteomes" id="UP001066276"/>
    </source>
</evidence>
<sequence length="163" mass="17106">MPPKYAVALTDSPWLPLSCAALTGPQVVGLSSSPEDLSLSGGPQGPSGAPQQADLLGCQEEGERGQSSPPSLAGCHPSWPVPHSPGNNLGPHCRILDSPLAFSSLGSRPVAQSSDLHWSQRETLSAAPTLHAALLLSMRIKMITLVDEWSNDRDVSVSLSEPR</sequence>
<dbReference type="Proteomes" id="UP001066276">
    <property type="component" value="Chromosome 11"/>
</dbReference>
<keyword evidence="3" id="KW-1185">Reference proteome</keyword>